<feature type="compositionally biased region" description="Polar residues" evidence="1">
    <location>
        <begin position="662"/>
        <end position="676"/>
    </location>
</feature>
<dbReference type="RefSeq" id="XP_043014911.1">
    <property type="nucleotide sequence ID" value="XM_043146211.1"/>
</dbReference>
<gene>
    <name evidence="3" type="ORF">E1B28_000392</name>
</gene>
<feature type="region of interest" description="Disordered" evidence="1">
    <location>
        <begin position="662"/>
        <end position="722"/>
    </location>
</feature>
<evidence type="ECO:0000313" key="3">
    <source>
        <dbReference type="EMBL" id="KAG7098441.1"/>
    </source>
</evidence>
<dbReference type="GO" id="GO:0070086">
    <property type="term" value="P:ubiquitin-dependent endocytosis"/>
    <property type="evidence" value="ECO:0007669"/>
    <property type="project" value="TreeGrafter"/>
</dbReference>
<dbReference type="InterPro" id="IPR011022">
    <property type="entry name" value="Arrestin_C-like"/>
</dbReference>
<dbReference type="InterPro" id="IPR014752">
    <property type="entry name" value="Arrestin-like_C"/>
</dbReference>
<dbReference type="InterPro" id="IPR050357">
    <property type="entry name" value="Arrestin_domain-protein"/>
</dbReference>
<dbReference type="GO" id="GO:0030674">
    <property type="term" value="F:protein-macromolecule adaptor activity"/>
    <property type="evidence" value="ECO:0007669"/>
    <property type="project" value="TreeGrafter"/>
</dbReference>
<reference evidence="3" key="1">
    <citation type="journal article" date="2021" name="Genome Biol. Evol.">
        <title>The assembled and annotated genome of the fairy-ring fungus Marasmius oreades.</title>
        <authorList>
            <person name="Hiltunen M."/>
            <person name="Ament-Velasquez S.L."/>
            <person name="Johannesson H."/>
        </authorList>
    </citation>
    <scope>NUCLEOTIDE SEQUENCE</scope>
    <source>
        <strain evidence="3">03SP1</strain>
    </source>
</reference>
<dbReference type="Proteomes" id="UP001049176">
    <property type="component" value="Chromosome 1"/>
</dbReference>
<dbReference type="GO" id="GO:0031625">
    <property type="term" value="F:ubiquitin protein ligase binding"/>
    <property type="evidence" value="ECO:0007669"/>
    <property type="project" value="TreeGrafter"/>
</dbReference>
<dbReference type="SUPFAM" id="SSF81296">
    <property type="entry name" value="E set domains"/>
    <property type="match status" value="1"/>
</dbReference>
<feature type="region of interest" description="Disordered" evidence="1">
    <location>
        <begin position="758"/>
        <end position="798"/>
    </location>
</feature>
<feature type="compositionally biased region" description="Low complexity" evidence="1">
    <location>
        <begin position="685"/>
        <end position="717"/>
    </location>
</feature>
<dbReference type="EMBL" id="CM032181">
    <property type="protein sequence ID" value="KAG7098441.1"/>
    <property type="molecule type" value="Genomic_DNA"/>
</dbReference>
<dbReference type="OrthoDB" id="2333384at2759"/>
<accession>A0A9P8AE25</accession>
<feature type="region of interest" description="Disordered" evidence="1">
    <location>
        <begin position="561"/>
        <end position="630"/>
    </location>
</feature>
<dbReference type="SMART" id="SM01017">
    <property type="entry name" value="Arrestin_C"/>
    <property type="match status" value="1"/>
</dbReference>
<feature type="compositionally biased region" description="Pro residues" evidence="1">
    <location>
        <begin position="571"/>
        <end position="587"/>
    </location>
</feature>
<evidence type="ECO:0000259" key="2">
    <source>
        <dbReference type="SMART" id="SM01017"/>
    </source>
</evidence>
<dbReference type="GO" id="GO:0005886">
    <property type="term" value="C:plasma membrane"/>
    <property type="evidence" value="ECO:0007669"/>
    <property type="project" value="TreeGrafter"/>
</dbReference>
<dbReference type="AlphaFoldDB" id="A0A9P8AE25"/>
<keyword evidence="4" id="KW-1185">Reference proteome</keyword>
<dbReference type="InterPro" id="IPR014756">
    <property type="entry name" value="Ig_E-set"/>
</dbReference>
<dbReference type="PANTHER" id="PTHR11188:SF17">
    <property type="entry name" value="FI21816P1"/>
    <property type="match status" value="1"/>
</dbReference>
<dbReference type="GO" id="GO:0005829">
    <property type="term" value="C:cytosol"/>
    <property type="evidence" value="ECO:0007669"/>
    <property type="project" value="TreeGrafter"/>
</dbReference>
<feature type="region of interest" description="Disordered" evidence="1">
    <location>
        <begin position="1"/>
        <end position="46"/>
    </location>
</feature>
<evidence type="ECO:0000256" key="1">
    <source>
        <dbReference type="SAM" id="MobiDB-lite"/>
    </source>
</evidence>
<organism evidence="3 4">
    <name type="scientific">Marasmius oreades</name>
    <name type="common">fairy-ring Marasmius</name>
    <dbReference type="NCBI Taxonomy" id="181124"/>
    <lineage>
        <taxon>Eukaryota</taxon>
        <taxon>Fungi</taxon>
        <taxon>Dikarya</taxon>
        <taxon>Basidiomycota</taxon>
        <taxon>Agaricomycotina</taxon>
        <taxon>Agaricomycetes</taxon>
        <taxon>Agaricomycetidae</taxon>
        <taxon>Agaricales</taxon>
        <taxon>Marasmiineae</taxon>
        <taxon>Marasmiaceae</taxon>
        <taxon>Marasmius</taxon>
    </lineage>
</organism>
<feature type="compositionally biased region" description="Low complexity" evidence="1">
    <location>
        <begin position="597"/>
        <end position="628"/>
    </location>
</feature>
<evidence type="ECO:0000313" key="4">
    <source>
        <dbReference type="Proteomes" id="UP001049176"/>
    </source>
</evidence>
<sequence length="798" mass="86263">MAFVFNGPPPSVDDHHPHHETSTSSFFPFLHHPPENTGDMQPQHHLKDKDRPRLEILLDKECIYLKGTGVDVESARLSGHVALYLLESTSIKEITLQFRGKARLPATTHEPTTLNSAPLTYIVCNHEWSFLEGEKKHSHTLKAGRHLFPFQLQLGGSLPSSISTTIFGGASVAYKLRAHVSRPGFNNNLQAVIPVNVVRSFAPEALEYQQTLEIENTWPEKIMYSIMIPHKAWAAGDTLTALVKFSPLLKGVGVLNINTSINETTKVYSKSGHQEASRVAGSAKHEIIGGKAVEVNEDHHQPSKLASPLHPQSPSGGPPNRLSNGAGAGNYFTFNPQTHTHTEPEAGPSTFSSRPSTPPPPDGFELSQDDIVTYLSIRIPLTITPTHGLDPIIVTHRIRWSILLVNPDGHTSELRCSLPIHLLDHRLYEEARMHTTESRRLLVGSSDVTAANSSEVDDDMELPSYSAHLRDRVANMYLPESVMMRVTNPWIRNNVSPVAYPGDLGSPWPLSPSGCVSQLEAQAFGVSSLPSSPRSEGLSPGLGGTQALEWVNSELLLSLTDSPPDMNMTPRIPPSPAPPSFTHPPTPGSGSNSEPDSYPSSRYHSRPGSRSSSPERSSPTHSASSSETYIHSHCNASRNVHGVFKNAMKPFTSMNPASGWLHSSRSGSHGNLASMVSHSHGHGHGSTSHSPHLPSSHLTPDNTSPPSSRPTSSHEPPGALNYTTGTALLHRAFTEVPEYNVANRGFLGGVPPLSSLRGLPSYEEASGSGSGGLSTPYLSPQPSEGDLVERFGRASVST</sequence>
<feature type="compositionally biased region" description="Basic and acidic residues" evidence="1">
    <location>
        <begin position="12"/>
        <end position="21"/>
    </location>
</feature>
<comment type="caution">
    <text evidence="3">The sequence shown here is derived from an EMBL/GenBank/DDBJ whole genome shotgun (WGS) entry which is preliminary data.</text>
</comment>
<dbReference type="InterPro" id="IPR011021">
    <property type="entry name" value="Arrestin-like_N"/>
</dbReference>
<proteinExistence type="predicted"/>
<feature type="region of interest" description="Disordered" evidence="1">
    <location>
        <begin position="298"/>
        <end position="366"/>
    </location>
</feature>
<dbReference type="Gene3D" id="2.60.40.640">
    <property type="match status" value="1"/>
</dbReference>
<protein>
    <recommendedName>
        <fullName evidence="2">Arrestin C-terminal-like domain-containing protein</fullName>
    </recommendedName>
</protein>
<dbReference type="Pfam" id="PF00339">
    <property type="entry name" value="Arrestin_N"/>
    <property type="match status" value="1"/>
</dbReference>
<dbReference type="KEGG" id="more:E1B28_000392"/>
<dbReference type="PANTHER" id="PTHR11188">
    <property type="entry name" value="ARRESTIN DOMAIN CONTAINING PROTEIN"/>
    <property type="match status" value="1"/>
</dbReference>
<name>A0A9P8AE25_9AGAR</name>
<feature type="domain" description="Arrestin C-terminal-like" evidence="2">
    <location>
        <begin position="218"/>
        <end position="427"/>
    </location>
</feature>
<dbReference type="GeneID" id="66069468"/>